<dbReference type="RefSeq" id="WP_378018215.1">
    <property type="nucleotide sequence ID" value="NZ_JBHSKT010000009.1"/>
</dbReference>
<dbReference type="EMBL" id="JBHSKT010000009">
    <property type="protein sequence ID" value="MFC5271858.1"/>
    <property type="molecule type" value="Genomic_DNA"/>
</dbReference>
<comment type="caution">
    <text evidence="1">The sequence shown here is derived from an EMBL/GenBank/DDBJ whole genome shotgun (WGS) entry which is preliminary data.</text>
</comment>
<evidence type="ECO:0000313" key="2">
    <source>
        <dbReference type="Proteomes" id="UP001596161"/>
    </source>
</evidence>
<dbReference type="Proteomes" id="UP001596161">
    <property type="component" value="Unassembled WGS sequence"/>
</dbReference>
<accession>A0ABW0EF26</accession>
<evidence type="ECO:0000313" key="1">
    <source>
        <dbReference type="EMBL" id="MFC5271858.1"/>
    </source>
</evidence>
<name>A0ABW0EF26_9BACT</name>
<keyword evidence="2" id="KW-1185">Reference proteome</keyword>
<proteinExistence type="predicted"/>
<gene>
    <name evidence="1" type="ORF">ACFPIB_14665</name>
</gene>
<evidence type="ECO:0008006" key="3">
    <source>
        <dbReference type="Google" id="ProtNLM"/>
    </source>
</evidence>
<sequence length="263" mass="30072">MAKAKLHITIPEPCEQDWNMMTPQGDGRFCDVCQKCVIDFSTKTDREVIEIFSRSNHKVCGRFREDQLNRNMILPQHARISGWRLFALTFGALFATDFVHAQTTKPKQTASKNYASAKPAQQTGRFLVISGTVKTRNGAPLIEAFIGLKNKPGILAYTDSLGNFRFKLPENWITNSKQKRVVLTFSRVGFHLYEQPVSTLKNHTFAITLDALPEEPKKEEPNFEVIAYTIREEKHFTGIPVRHVENIVLPADSYYKMKHDLKD</sequence>
<dbReference type="InterPro" id="IPR008969">
    <property type="entry name" value="CarboxyPept-like_regulatory"/>
</dbReference>
<protein>
    <recommendedName>
        <fullName evidence="3">Carboxypeptidase-like regulatory domain-containing protein</fullName>
    </recommendedName>
</protein>
<organism evidence="1 2">
    <name type="scientific">Adhaeribacter terreus</name>
    <dbReference type="NCBI Taxonomy" id="529703"/>
    <lineage>
        <taxon>Bacteria</taxon>
        <taxon>Pseudomonadati</taxon>
        <taxon>Bacteroidota</taxon>
        <taxon>Cytophagia</taxon>
        <taxon>Cytophagales</taxon>
        <taxon>Hymenobacteraceae</taxon>
        <taxon>Adhaeribacter</taxon>
    </lineage>
</organism>
<reference evidence="2" key="1">
    <citation type="journal article" date="2019" name="Int. J. Syst. Evol. Microbiol.">
        <title>The Global Catalogue of Microorganisms (GCM) 10K type strain sequencing project: providing services to taxonomists for standard genome sequencing and annotation.</title>
        <authorList>
            <consortium name="The Broad Institute Genomics Platform"/>
            <consortium name="The Broad Institute Genome Sequencing Center for Infectious Disease"/>
            <person name="Wu L."/>
            <person name="Ma J."/>
        </authorList>
    </citation>
    <scope>NUCLEOTIDE SEQUENCE [LARGE SCALE GENOMIC DNA]</scope>
    <source>
        <strain evidence="2">KACC 12602</strain>
    </source>
</reference>
<dbReference type="SUPFAM" id="SSF49464">
    <property type="entry name" value="Carboxypeptidase regulatory domain-like"/>
    <property type="match status" value="1"/>
</dbReference>